<dbReference type="InterPro" id="IPR001544">
    <property type="entry name" value="Aminotrans_IV"/>
</dbReference>
<keyword evidence="7" id="KW-1185">Reference proteome</keyword>
<dbReference type="OrthoDB" id="9805628at2"/>
<dbReference type="Proteomes" id="UP000199568">
    <property type="component" value="Unassembled WGS sequence"/>
</dbReference>
<dbReference type="InterPro" id="IPR036038">
    <property type="entry name" value="Aminotransferase-like"/>
</dbReference>
<dbReference type="GO" id="GO:0008483">
    <property type="term" value="F:transaminase activity"/>
    <property type="evidence" value="ECO:0007669"/>
    <property type="project" value="UniProtKB-KW"/>
</dbReference>
<evidence type="ECO:0000256" key="2">
    <source>
        <dbReference type="ARBA" id="ARBA00009320"/>
    </source>
</evidence>
<accession>A0A1H9ZVS1</accession>
<dbReference type="Gene3D" id="3.30.470.10">
    <property type="match status" value="1"/>
</dbReference>
<evidence type="ECO:0000313" key="7">
    <source>
        <dbReference type="Proteomes" id="UP000199568"/>
    </source>
</evidence>
<protein>
    <submittedName>
        <fullName evidence="6">Branched-chain amino acid aminotransferase</fullName>
    </submittedName>
</protein>
<evidence type="ECO:0000313" key="6">
    <source>
        <dbReference type="EMBL" id="SES85871.1"/>
    </source>
</evidence>
<dbReference type="SUPFAM" id="SSF56752">
    <property type="entry name" value="D-aminoacid aminotransferase-like PLP-dependent enzymes"/>
    <property type="match status" value="1"/>
</dbReference>
<dbReference type="InterPro" id="IPR043131">
    <property type="entry name" value="BCAT-like_N"/>
</dbReference>
<reference evidence="6 7" key="1">
    <citation type="submission" date="2016-10" db="EMBL/GenBank/DDBJ databases">
        <authorList>
            <person name="de Groot N.N."/>
        </authorList>
    </citation>
    <scope>NUCLEOTIDE SEQUENCE [LARGE SCALE GENOMIC DNA]</scope>
    <source>
        <strain evidence="6 7">DSM 18979</strain>
    </source>
</reference>
<dbReference type="STRING" id="426128.SAMN05660297_00745"/>
<keyword evidence="3 5" id="KW-0663">Pyridoxal phosphate</keyword>
<dbReference type="InterPro" id="IPR018300">
    <property type="entry name" value="Aminotrans_IV_CS"/>
</dbReference>
<dbReference type="PANTHER" id="PTHR42743:SF11">
    <property type="entry name" value="AMINODEOXYCHORISMATE LYASE"/>
    <property type="match status" value="1"/>
</dbReference>
<organism evidence="6 7">
    <name type="scientific">Natronincola peptidivorans</name>
    <dbReference type="NCBI Taxonomy" id="426128"/>
    <lineage>
        <taxon>Bacteria</taxon>
        <taxon>Bacillati</taxon>
        <taxon>Bacillota</taxon>
        <taxon>Clostridia</taxon>
        <taxon>Peptostreptococcales</taxon>
        <taxon>Natronincolaceae</taxon>
        <taxon>Natronincola</taxon>
    </lineage>
</organism>
<dbReference type="GO" id="GO:0005829">
    <property type="term" value="C:cytosol"/>
    <property type="evidence" value="ECO:0007669"/>
    <property type="project" value="TreeGrafter"/>
</dbReference>
<dbReference type="CDD" id="cd00449">
    <property type="entry name" value="PLPDE_IV"/>
    <property type="match status" value="1"/>
</dbReference>
<comment type="cofactor">
    <cofactor evidence="1 5">
        <name>pyridoxal 5'-phosphate</name>
        <dbReference type="ChEBI" id="CHEBI:597326"/>
    </cofactor>
</comment>
<dbReference type="PROSITE" id="PS00770">
    <property type="entry name" value="AA_TRANSFER_CLASS_4"/>
    <property type="match status" value="1"/>
</dbReference>
<dbReference type="InterPro" id="IPR050571">
    <property type="entry name" value="Class-IV_PLP-Dep_Aminotrnsfr"/>
</dbReference>
<proteinExistence type="inferred from homology"/>
<name>A0A1H9ZVS1_9FIRM</name>
<sequence length="281" mass="32428">MKTNYKEVHRDFFLMNGKMIAAEEFNPEAITKTTSVYEVIRIIDGVPLFLEEHMERLNKSFHLLGFDYTIDEKNIEKEIHQLIEINGCYDYNMKVIVNSLDSISPNTFVFFIESNYPTEEQYRIGVDAILYAGERETPNAKVVAKSFRQQIQEEIKKAHAFEAILVDQHQQITEGSRSNIFVVKGNKLYTAPSEKVLKGVTRKRILDLCRKMSFPIEEAPISIDLLKKADGVFMTGTSPKVLPIFRVDYTEYASAENPIIKSIMKAYDDVIEDYIHTHKKL</sequence>
<keyword evidence="6" id="KW-0032">Aminotransferase</keyword>
<gene>
    <name evidence="6" type="ORF">SAMN05660297_00745</name>
</gene>
<evidence type="ECO:0000256" key="4">
    <source>
        <dbReference type="RuleBase" id="RU004106"/>
    </source>
</evidence>
<evidence type="ECO:0000256" key="5">
    <source>
        <dbReference type="RuleBase" id="RU004516"/>
    </source>
</evidence>
<dbReference type="Pfam" id="PF01063">
    <property type="entry name" value="Aminotran_4"/>
    <property type="match status" value="1"/>
</dbReference>
<evidence type="ECO:0000256" key="1">
    <source>
        <dbReference type="ARBA" id="ARBA00001933"/>
    </source>
</evidence>
<keyword evidence="6" id="KW-0808">Transferase</keyword>
<evidence type="ECO:0000256" key="3">
    <source>
        <dbReference type="ARBA" id="ARBA00022898"/>
    </source>
</evidence>
<dbReference type="Gene3D" id="3.20.10.10">
    <property type="entry name" value="D-amino Acid Aminotransferase, subunit A, domain 2"/>
    <property type="match status" value="1"/>
</dbReference>
<dbReference type="GO" id="GO:0046394">
    <property type="term" value="P:carboxylic acid biosynthetic process"/>
    <property type="evidence" value="ECO:0007669"/>
    <property type="project" value="UniProtKB-ARBA"/>
</dbReference>
<dbReference type="GO" id="GO:0008652">
    <property type="term" value="P:amino acid biosynthetic process"/>
    <property type="evidence" value="ECO:0007669"/>
    <property type="project" value="UniProtKB-ARBA"/>
</dbReference>
<dbReference type="EMBL" id="FOHU01000002">
    <property type="protein sequence ID" value="SES85871.1"/>
    <property type="molecule type" value="Genomic_DNA"/>
</dbReference>
<dbReference type="AlphaFoldDB" id="A0A1H9ZVS1"/>
<dbReference type="PANTHER" id="PTHR42743">
    <property type="entry name" value="AMINO-ACID AMINOTRANSFERASE"/>
    <property type="match status" value="1"/>
</dbReference>
<dbReference type="RefSeq" id="WP_090439511.1">
    <property type="nucleotide sequence ID" value="NZ_FOHU01000002.1"/>
</dbReference>
<dbReference type="InterPro" id="IPR043132">
    <property type="entry name" value="BCAT-like_C"/>
</dbReference>
<dbReference type="FunFam" id="3.20.10.10:FF:000002">
    <property type="entry name" value="D-alanine aminotransferase"/>
    <property type="match status" value="1"/>
</dbReference>
<comment type="similarity">
    <text evidence="2 4">Belongs to the class-IV pyridoxal-phosphate-dependent aminotransferase family.</text>
</comment>